<protein>
    <recommendedName>
        <fullName evidence="1">Retrotransposon gag domain-containing protein</fullName>
    </recommendedName>
</protein>
<dbReference type="Pfam" id="PF03732">
    <property type="entry name" value="Retrotrans_gag"/>
    <property type="match status" value="1"/>
</dbReference>
<evidence type="ECO:0000313" key="2">
    <source>
        <dbReference type="EMBL" id="MBW0506999.1"/>
    </source>
</evidence>
<proteinExistence type="predicted"/>
<dbReference type="InterPro" id="IPR005162">
    <property type="entry name" value="Retrotrans_gag_dom"/>
</dbReference>
<evidence type="ECO:0000259" key="1">
    <source>
        <dbReference type="Pfam" id="PF03732"/>
    </source>
</evidence>
<reference evidence="2" key="1">
    <citation type="submission" date="2021-03" db="EMBL/GenBank/DDBJ databases">
        <title>Draft genome sequence of rust myrtle Austropuccinia psidii MF-1, a brazilian biotype.</title>
        <authorList>
            <person name="Quecine M.C."/>
            <person name="Pachon D.M.R."/>
            <person name="Bonatelli M.L."/>
            <person name="Correr F.H."/>
            <person name="Franceschini L.M."/>
            <person name="Leite T.F."/>
            <person name="Margarido G.R.A."/>
            <person name="Almeida C.A."/>
            <person name="Ferrarezi J.A."/>
            <person name="Labate C.A."/>
        </authorList>
    </citation>
    <scope>NUCLEOTIDE SEQUENCE</scope>
    <source>
        <strain evidence="2">MF-1</strain>
    </source>
</reference>
<dbReference type="OrthoDB" id="2447685at2759"/>
<dbReference type="AlphaFoldDB" id="A0A9Q3DPM9"/>
<organism evidence="2 3">
    <name type="scientific">Austropuccinia psidii MF-1</name>
    <dbReference type="NCBI Taxonomy" id="1389203"/>
    <lineage>
        <taxon>Eukaryota</taxon>
        <taxon>Fungi</taxon>
        <taxon>Dikarya</taxon>
        <taxon>Basidiomycota</taxon>
        <taxon>Pucciniomycotina</taxon>
        <taxon>Pucciniomycetes</taxon>
        <taxon>Pucciniales</taxon>
        <taxon>Sphaerophragmiaceae</taxon>
        <taxon>Austropuccinia</taxon>
    </lineage>
</organism>
<evidence type="ECO:0000313" key="3">
    <source>
        <dbReference type="Proteomes" id="UP000765509"/>
    </source>
</evidence>
<dbReference type="EMBL" id="AVOT02019451">
    <property type="protein sequence ID" value="MBW0506999.1"/>
    <property type="molecule type" value="Genomic_DNA"/>
</dbReference>
<accession>A0A9Q3DPM9</accession>
<keyword evidence="3" id="KW-1185">Reference proteome</keyword>
<gene>
    <name evidence="2" type="ORF">O181_046714</name>
</gene>
<feature type="domain" description="Retrotransposon gag" evidence="1">
    <location>
        <begin position="71"/>
        <end position="152"/>
    </location>
</feature>
<dbReference type="Proteomes" id="UP000765509">
    <property type="component" value="Unassembled WGS sequence"/>
</dbReference>
<name>A0A9Q3DPM9_9BASI</name>
<comment type="caution">
    <text evidence="2">The sequence shown here is derived from an EMBL/GenBank/DDBJ whole genome shotgun (WGS) entry which is preliminary data.</text>
</comment>
<sequence length="154" mass="17933">MNQMTQIISNLQLALSSEDSRQPAFKTTSIKAPECSDGTKPFKVRIFIQYCQIIFDNYQANFSEDTKNILYATSFLIRRAEKWIEPYLSSLTNQDPRYLLNNWAFFKSHLFTLFGDPNEVRKAEAELNGIRMKERGHVSLYIADFRSLVSRIGY</sequence>